<protein>
    <recommendedName>
        <fullName evidence="4">Elongation factor methyltransferase 7</fullName>
    </recommendedName>
</protein>
<reference evidence="2" key="2">
    <citation type="journal article" date="2023" name="IMA Fungus">
        <title>Comparative genomic study of the Penicillium genus elucidates a diverse pangenome and 15 lateral gene transfer events.</title>
        <authorList>
            <person name="Petersen C."/>
            <person name="Sorensen T."/>
            <person name="Nielsen M.R."/>
            <person name="Sondergaard T.E."/>
            <person name="Sorensen J.L."/>
            <person name="Fitzpatrick D.A."/>
            <person name="Frisvad J.C."/>
            <person name="Nielsen K.L."/>
        </authorList>
    </citation>
    <scope>NUCLEOTIDE SEQUENCE</scope>
    <source>
        <strain evidence="2">IBT 29677</strain>
    </source>
</reference>
<evidence type="ECO:0000313" key="3">
    <source>
        <dbReference type="Proteomes" id="UP001147747"/>
    </source>
</evidence>
<dbReference type="RefSeq" id="XP_056484002.1">
    <property type="nucleotide sequence ID" value="XM_056633382.1"/>
</dbReference>
<dbReference type="AlphaFoldDB" id="A0A9W9VN63"/>
<dbReference type="PANTHER" id="PTHR14614">
    <property type="entry name" value="HEPATOCELLULAR CARCINOMA-ASSOCIATED ANTIGEN"/>
    <property type="match status" value="1"/>
</dbReference>
<dbReference type="Gene3D" id="3.40.50.150">
    <property type="entry name" value="Vaccinia Virus protein VP39"/>
    <property type="match status" value="1"/>
</dbReference>
<dbReference type="InterPro" id="IPR019410">
    <property type="entry name" value="Methyltransf_16"/>
</dbReference>
<proteinExistence type="predicted"/>
<sequence>MQSLHSRVRPLRRSPQASSIAAAPAPDFKDNDQNEVEETAEDFFETSIPNLFPDDAPQFLGNPGQHLLYTSPSFGDLEIAVPSYPTQNKTAAEGETVTKQNGGADDTGRVQEGRILFAHFVWSAGLIAAEGIENAHIYATNPTAMGREAYKIWNVTDQSVLELGAGAGLPSLVSSLANASTVVATDHPLSPALTGTLQFNMDHNLCNRSPIPPANVSIQPHEWGVMDDPFSQQNRGAFTRIIAADCYWSRAQHENLARTMQWFLAPGGHVCVVAPFHTGREIVADFFETALKNGLSIESIFERDVIAQCEDGREIRREWKPERDGDGPGTRARWCAICVLKRVEE</sequence>
<gene>
    <name evidence="2" type="ORF">N7509_008745</name>
</gene>
<feature type="region of interest" description="Disordered" evidence="1">
    <location>
        <begin position="1"/>
        <end position="33"/>
    </location>
</feature>
<name>A0A9W9VN63_9EURO</name>
<keyword evidence="3" id="KW-1185">Reference proteome</keyword>
<evidence type="ECO:0000313" key="2">
    <source>
        <dbReference type="EMBL" id="KAJ5386204.1"/>
    </source>
</evidence>
<dbReference type="PANTHER" id="PTHR14614:SF104">
    <property type="entry name" value="N-METHYLTRANSFERASE, PUTATIVE (AFU_ORTHOLOGUE AFUA_1G17750)-RELATED"/>
    <property type="match status" value="1"/>
</dbReference>
<dbReference type="InterPro" id="IPR029063">
    <property type="entry name" value="SAM-dependent_MTases_sf"/>
</dbReference>
<feature type="compositionally biased region" description="Low complexity" evidence="1">
    <location>
        <begin position="14"/>
        <end position="26"/>
    </location>
</feature>
<dbReference type="Proteomes" id="UP001147747">
    <property type="component" value="Unassembled WGS sequence"/>
</dbReference>
<accession>A0A9W9VN63</accession>
<dbReference type="GO" id="GO:0005737">
    <property type="term" value="C:cytoplasm"/>
    <property type="evidence" value="ECO:0007669"/>
    <property type="project" value="TreeGrafter"/>
</dbReference>
<comment type="caution">
    <text evidence="2">The sequence shown here is derived from an EMBL/GenBank/DDBJ whole genome shotgun (WGS) entry which is preliminary data.</text>
</comment>
<dbReference type="EMBL" id="JAPZBU010000009">
    <property type="protein sequence ID" value="KAJ5386204.1"/>
    <property type="molecule type" value="Genomic_DNA"/>
</dbReference>
<evidence type="ECO:0008006" key="4">
    <source>
        <dbReference type="Google" id="ProtNLM"/>
    </source>
</evidence>
<dbReference type="Pfam" id="PF10294">
    <property type="entry name" value="Methyltransf_16"/>
    <property type="match status" value="1"/>
</dbReference>
<dbReference type="GeneID" id="81372362"/>
<dbReference type="GO" id="GO:0008757">
    <property type="term" value="F:S-adenosylmethionine-dependent methyltransferase activity"/>
    <property type="evidence" value="ECO:0007669"/>
    <property type="project" value="UniProtKB-ARBA"/>
</dbReference>
<evidence type="ECO:0000256" key="1">
    <source>
        <dbReference type="SAM" id="MobiDB-lite"/>
    </source>
</evidence>
<dbReference type="OrthoDB" id="2106152at2759"/>
<organism evidence="2 3">
    <name type="scientific">Penicillium cosmopolitanum</name>
    <dbReference type="NCBI Taxonomy" id="1131564"/>
    <lineage>
        <taxon>Eukaryota</taxon>
        <taxon>Fungi</taxon>
        <taxon>Dikarya</taxon>
        <taxon>Ascomycota</taxon>
        <taxon>Pezizomycotina</taxon>
        <taxon>Eurotiomycetes</taxon>
        <taxon>Eurotiomycetidae</taxon>
        <taxon>Eurotiales</taxon>
        <taxon>Aspergillaceae</taxon>
        <taxon>Penicillium</taxon>
    </lineage>
</organism>
<dbReference type="SUPFAM" id="SSF53335">
    <property type="entry name" value="S-adenosyl-L-methionine-dependent methyltransferases"/>
    <property type="match status" value="1"/>
</dbReference>
<feature type="compositionally biased region" description="Basic residues" evidence="1">
    <location>
        <begin position="1"/>
        <end position="12"/>
    </location>
</feature>
<reference evidence="2" key="1">
    <citation type="submission" date="2022-12" db="EMBL/GenBank/DDBJ databases">
        <authorList>
            <person name="Petersen C."/>
        </authorList>
    </citation>
    <scope>NUCLEOTIDE SEQUENCE</scope>
    <source>
        <strain evidence="2">IBT 29677</strain>
    </source>
</reference>